<sequence length="315" mass="36836">MEATLVEKQLQLRANYDEKARLERTLYTVQQQITEHEKRKNELEKEFSKEQFELHQMDRFSFINVIRKWRGKHDELREKEFEDAAKAELKLNEHDAMLRDLREDAAALELKLQMVHHAEVEWKTFLKEKEQWVKTQNSAIYGELESRLERISEYQSLLTELDEAIFAGRAAERSLGQALKKLNDAHGMSTWDTFLGGGMIVTMMKHDDLDKSESALHEAQLNLQRFEVELTDVQQGVTEGLFVERGSFVTFADYFFDDIFSEWSIHNRINDSITKVEETQSKLARVIGNLQMQRGQVEQGLEKAKLDYEQAVEAC</sequence>
<proteinExistence type="predicted"/>
<feature type="coiled-coil region" evidence="1">
    <location>
        <begin position="84"/>
        <end position="118"/>
    </location>
</feature>
<dbReference type="AlphaFoldDB" id="A0A264W496"/>
<evidence type="ECO:0000313" key="2">
    <source>
        <dbReference type="EMBL" id="OZS78371.1"/>
    </source>
</evidence>
<comment type="caution">
    <text evidence="2">The sequence shown here is derived from an EMBL/GenBank/DDBJ whole genome shotgun (WGS) entry which is preliminary data.</text>
</comment>
<gene>
    <name evidence="2" type="ORF">CF394_06335</name>
</gene>
<protein>
    <submittedName>
        <fullName evidence="2">Uncharacterized protein</fullName>
    </submittedName>
</protein>
<dbReference type="EMBL" id="NOKQ01000196">
    <property type="protein sequence ID" value="OZS78371.1"/>
    <property type="molecule type" value="Genomic_DNA"/>
</dbReference>
<keyword evidence="1" id="KW-0175">Coiled coil</keyword>
<dbReference type="Proteomes" id="UP000217065">
    <property type="component" value="Unassembled WGS sequence"/>
</dbReference>
<feature type="coiled-coil region" evidence="1">
    <location>
        <begin position="209"/>
        <end position="236"/>
    </location>
</feature>
<dbReference type="RefSeq" id="WP_094942391.1">
    <property type="nucleotide sequence ID" value="NZ_NOKQ01000196.1"/>
</dbReference>
<dbReference type="OrthoDB" id="3540923at2"/>
<name>A0A264W496_9BACL</name>
<evidence type="ECO:0000256" key="1">
    <source>
        <dbReference type="SAM" id="Coils"/>
    </source>
</evidence>
<reference evidence="2 3" key="1">
    <citation type="submission" date="2017-07" db="EMBL/GenBank/DDBJ databases">
        <title>Tetzosporium hominis gen.nov. sp.nov.</title>
        <authorList>
            <person name="Tetz G."/>
            <person name="Tetz V."/>
        </authorList>
    </citation>
    <scope>NUCLEOTIDE SEQUENCE [LARGE SCALE GENOMIC DNA]</scope>
    <source>
        <strain evidence="2 3">VT-49</strain>
    </source>
</reference>
<organism evidence="2 3">
    <name type="scientific">Tetzosporium hominis</name>
    <dbReference type="NCBI Taxonomy" id="2020506"/>
    <lineage>
        <taxon>Bacteria</taxon>
        <taxon>Bacillati</taxon>
        <taxon>Bacillota</taxon>
        <taxon>Bacilli</taxon>
        <taxon>Bacillales</taxon>
        <taxon>Caryophanaceae</taxon>
        <taxon>Tetzosporium</taxon>
    </lineage>
</organism>
<feature type="coiled-coil region" evidence="1">
    <location>
        <begin position="19"/>
        <end position="53"/>
    </location>
</feature>
<evidence type="ECO:0000313" key="3">
    <source>
        <dbReference type="Proteomes" id="UP000217065"/>
    </source>
</evidence>
<keyword evidence="3" id="KW-1185">Reference proteome</keyword>
<accession>A0A264W496</accession>